<dbReference type="EMBL" id="JXBC01000002">
    <property type="protein sequence ID" value="KIU12534.1"/>
    <property type="molecule type" value="Genomic_DNA"/>
</dbReference>
<dbReference type="PANTHER" id="PTHR37313:SF2">
    <property type="entry name" value="UPF0749 PROTEIN YLXX"/>
    <property type="match status" value="1"/>
</dbReference>
<accession>A0A0D1JJ31</accession>
<evidence type="ECO:0000313" key="4">
    <source>
        <dbReference type="Proteomes" id="UP000032247"/>
    </source>
</evidence>
<dbReference type="PANTHER" id="PTHR37313">
    <property type="entry name" value="UPF0749 PROTEIN RV1825"/>
    <property type="match status" value="1"/>
</dbReference>
<sequence length="231" mass="25970">MRGKSAVLLSLIMLIAGFLISFSFQMTKENNKSAAETEEWKKEYALRDELLKQEKENKKLEKELYQKQNKVRQAENKLKKEKSEYYNVLEDTEKYRMYIGEVGVQGEGVEVTLEDASYIPEGENVNSYIVHESHIFQVVNEMYISGAAAVAVNGQRLTHDSYIKCNGPVVTVDGVQHPAPFTVSAIGDPDVLLPSLNIAGGLIDQLSMDHISVSAEKEKNVQMKPILKTKE</sequence>
<dbReference type="AlphaFoldDB" id="A0A0D1JJ31"/>
<organism evidence="3 4">
    <name type="scientific">Bacillus subtilis</name>
    <dbReference type="NCBI Taxonomy" id="1423"/>
    <lineage>
        <taxon>Bacteria</taxon>
        <taxon>Bacillati</taxon>
        <taxon>Bacillota</taxon>
        <taxon>Bacilli</taxon>
        <taxon>Bacillales</taxon>
        <taxon>Bacillaceae</taxon>
        <taxon>Bacillus</taxon>
    </lineage>
</organism>
<name>A0A0D1JJ31_BACIU</name>
<comment type="similarity">
    <text evidence="1">Belongs to the UPF0749 family.</text>
</comment>
<dbReference type="Proteomes" id="UP000032247">
    <property type="component" value="Unassembled WGS sequence"/>
</dbReference>
<reference evidence="3 4" key="1">
    <citation type="submission" date="2014-12" db="EMBL/GenBank/DDBJ databases">
        <title>Comparative genome analysis of Bacillus coagulans HM-08, Clostridium butyricum HM-68, Bacillus subtilis HM-66 and Bacillus licheniformis BL-09.</title>
        <authorList>
            <person name="Zhang H."/>
        </authorList>
    </citation>
    <scope>NUCLEOTIDE SEQUENCE [LARGE SCALE GENOMIC DNA]</scope>
    <source>
        <strain evidence="3 4">HM-66</strain>
    </source>
</reference>
<evidence type="ECO:0000256" key="1">
    <source>
        <dbReference type="ARBA" id="ARBA00009108"/>
    </source>
</evidence>
<keyword evidence="2" id="KW-0175">Coiled coil</keyword>
<evidence type="ECO:0000313" key="3">
    <source>
        <dbReference type="EMBL" id="KIU12534.1"/>
    </source>
</evidence>
<proteinExistence type="inferred from homology"/>
<feature type="coiled-coil region" evidence="2">
    <location>
        <begin position="43"/>
        <end position="91"/>
    </location>
</feature>
<dbReference type="InterPro" id="IPR010273">
    <property type="entry name" value="DUF881"/>
</dbReference>
<comment type="caution">
    <text evidence="3">The sequence shown here is derived from an EMBL/GenBank/DDBJ whole genome shotgun (WGS) entry which is preliminary data.</text>
</comment>
<dbReference type="STRING" id="483913.AN935_07975"/>
<protein>
    <submittedName>
        <fullName evidence="3">Uncharacterized protein</fullName>
    </submittedName>
</protein>
<dbReference type="PATRIC" id="fig|1423.173.peg.1415"/>
<dbReference type="Pfam" id="PF05949">
    <property type="entry name" value="DUF881"/>
    <property type="match status" value="1"/>
</dbReference>
<evidence type="ECO:0000256" key="2">
    <source>
        <dbReference type="SAM" id="Coils"/>
    </source>
</evidence>
<dbReference type="RefSeq" id="WP_015252137.1">
    <property type="nucleotide sequence ID" value="NZ_BDCV01000001.1"/>
</dbReference>
<gene>
    <name evidence="3" type="ORF">SC09_Contig19orf01039</name>
</gene>
<dbReference type="Gene3D" id="3.30.70.1880">
    <property type="entry name" value="Protein of unknown function DUF881"/>
    <property type="match status" value="1"/>
</dbReference>